<dbReference type="Gene3D" id="1.50.10.100">
    <property type="entry name" value="Chondroitin AC/alginate lyase"/>
    <property type="match status" value="1"/>
</dbReference>
<dbReference type="EMBL" id="NQVN01000010">
    <property type="protein sequence ID" value="PIO98332.1"/>
    <property type="molecule type" value="Genomic_DNA"/>
</dbReference>
<accession>A0A2G9WVJ6</accession>
<dbReference type="GO" id="GO:0030313">
    <property type="term" value="C:cell envelope"/>
    <property type="evidence" value="ECO:0007669"/>
    <property type="project" value="UniProtKB-SubCell"/>
</dbReference>
<feature type="domain" description="Heparinase II/III-like C-terminal" evidence="3">
    <location>
        <begin position="333"/>
        <end position="576"/>
    </location>
</feature>
<gene>
    <name evidence="4" type="ORF">CJ014_15300</name>
</gene>
<dbReference type="Proteomes" id="UP000231070">
    <property type="component" value="Unassembled WGS sequence"/>
</dbReference>
<evidence type="ECO:0000256" key="2">
    <source>
        <dbReference type="SAM" id="MobiDB-lite"/>
    </source>
</evidence>
<evidence type="ECO:0000313" key="4">
    <source>
        <dbReference type="EMBL" id="PIO98332.1"/>
    </source>
</evidence>
<reference evidence="4 5" key="1">
    <citation type="submission" date="2017-08" db="EMBL/GenBank/DDBJ databases">
        <title>Pleomorphomonas carboxidotrophicus sp. nov., a new mesophilic hydrogenogenic carboxidotroph.</title>
        <authorList>
            <person name="Esquivel-Elizondo S."/>
            <person name="Krajmalnik-Brown R."/>
            <person name="Maldonado J."/>
        </authorList>
    </citation>
    <scope>NUCLEOTIDE SEQUENCE [LARGE SCALE GENOMIC DNA]</scope>
    <source>
        <strain evidence="4 5">SVCO-16</strain>
    </source>
</reference>
<proteinExistence type="predicted"/>
<feature type="compositionally biased region" description="Basic and acidic residues" evidence="2">
    <location>
        <begin position="582"/>
        <end position="595"/>
    </location>
</feature>
<evidence type="ECO:0000259" key="3">
    <source>
        <dbReference type="Pfam" id="PF07940"/>
    </source>
</evidence>
<keyword evidence="5" id="KW-1185">Reference proteome</keyword>
<comment type="caution">
    <text evidence="4">The sequence shown here is derived from an EMBL/GenBank/DDBJ whole genome shotgun (WGS) entry which is preliminary data.</text>
</comment>
<name>A0A2G9WVJ6_9HYPH</name>
<protein>
    <recommendedName>
        <fullName evidence="3">Heparinase II/III-like C-terminal domain-containing protein</fullName>
    </recommendedName>
</protein>
<dbReference type="InterPro" id="IPR008929">
    <property type="entry name" value="Chondroitin_lyas"/>
</dbReference>
<comment type="subcellular location">
    <subcellularLocation>
        <location evidence="1">Cell envelope</location>
    </subcellularLocation>
</comment>
<dbReference type="AlphaFoldDB" id="A0A2G9WVJ6"/>
<sequence>MSASGSSGGRVILAPAPKGGLTMRAQVAGTARLVLFAGELALRRFVLALERGPFSRWRWPGSTPERLVIAPQDIRTTDPTVAADIYAGLYTFAGKVVETGGRSPFDMPSPSSEWTRALHGFSWLRHLRAAENALARQNARALVADWIAQEAHAPPEAYETENMARRVIAWITQSPLILRDADRAFYRRFLRSLVRQVRRLRGRQADAVDGYPRLLAAVAVGVFALSADNQGRLARQAGLRLEQELRRQILPDGGHISRDPSVIADLLTDLLPLRQAYSNRGVNPPQALIVAIDRMMPMLRFFRHSDGSLPHFNGMSVSHAGQLATLNAYDDTHGRPVENASHSGYQRLEAGGTVLLMDAGPVPPVGVSQKAHAGCLSFEMSSGPNRFIVNCGAADDPRWHAAARSTPAHSTLSLEDMSSGVFLDTPRLVRRLGSVMIDGPRDVPVAREDRDDVIALVASHDGYAGRFGAIHERRLVLRIDGGEIVGSDRLTFAGRKPRHDRFAIRFHLHPLIRANRTAGGDVLLVAPDGEAWTFTCGLIAPELEDSVFLSDTLGRRKSLQIVLPGRARVTPEVAWALTRTAEGQRGRSRGRDTRLGPDLFAGN</sequence>
<organism evidence="4 5">
    <name type="scientific">Pleomorphomonas carboxyditropha</name>
    <dbReference type="NCBI Taxonomy" id="2023338"/>
    <lineage>
        <taxon>Bacteria</taxon>
        <taxon>Pseudomonadati</taxon>
        <taxon>Pseudomonadota</taxon>
        <taxon>Alphaproteobacteria</taxon>
        <taxon>Hyphomicrobiales</taxon>
        <taxon>Pleomorphomonadaceae</taxon>
        <taxon>Pleomorphomonas</taxon>
    </lineage>
</organism>
<feature type="region of interest" description="Disordered" evidence="2">
    <location>
        <begin position="580"/>
        <end position="603"/>
    </location>
</feature>
<evidence type="ECO:0000313" key="5">
    <source>
        <dbReference type="Proteomes" id="UP000231070"/>
    </source>
</evidence>
<dbReference type="GO" id="GO:0016829">
    <property type="term" value="F:lyase activity"/>
    <property type="evidence" value="ECO:0007669"/>
    <property type="project" value="InterPro"/>
</dbReference>
<dbReference type="Pfam" id="PF07940">
    <property type="entry name" value="Hepar_II_III_C"/>
    <property type="match status" value="1"/>
</dbReference>
<evidence type="ECO:0000256" key="1">
    <source>
        <dbReference type="ARBA" id="ARBA00004196"/>
    </source>
</evidence>
<dbReference type="InterPro" id="IPR012480">
    <property type="entry name" value="Hepar_II_III_C"/>
</dbReference>
<dbReference type="Gene3D" id="2.70.98.70">
    <property type="match status" value="1"/>
</dbReference>